<organism evidence="2 3">
    <name type="scientific">Punica granatum</name>
    <name type="common">Pomegranate</name>
    <dbReference type="NCBI Taxonomy" id="22663"/>
    <lineage>
        <taxon>Eukaryota</taxon>
        <taxon>Viridiplantae</taxon>
        <taxon>Streptophyta</taxon>
        <taxon>Embryophyta</taxon>
        <taxon>Tracheophyta</taxon>
        <taxon>Spermatophyta</taxon>
        <taxon>Magnoliopsida</taxon>
        <taxon>eudicotyledons</taxon>
        <taxon>Gunneridae</taxon>
        <taxon>Pentapetalae</taxon>
        <taxon>rosids</taxon>
        <taxon>malvids</taxon>
        <taxon>Myrtales</taxon>
        <taxon>Lythraceae</taxon>
        <taxon>Punica</taxon>
    </lineage>
</organism>
<protein>
    <submittedName>
        <fullName evidence="2">Uncharacterized protein</fullName>
    </submittedName>
</protein>
<accession>A0A2I0JA87</accession>
<comment type="caution">
    <text evidence="2">The sequence shown here is derived from an EMBL/GenBank/DDBJ whole genome shotgun (WGS) entry which is preliminary data.</text>
</comment>
<evidence type="ECO:0000313" key="3">
    <source>
        <dbReference type="Proteomes" id="UP000233551"/>
    </source>
</evidence>
<keyword evidence="3" id="KW-1185">Reference proteome</keyword>
<dbReference type="GO" id="GO:0016020">
    <property type="term" value="C:membrane"/>
    <property type="evidence" value="ECO:0007669"/>
    <property type="project" value="UniProtKB-SubCell"/>
</dbReference>
<evidence type="ECO:0000313" key="2">
    <source>
        <dbReference type="EMBL" id="PKI52780.1"/>
    </source>
</evidence>
<dbReference type="InterPro" id="IPR051824">
    <property type="entry name" value="LRR_Rcpt-Like_S/T_Kinase"/>
</dbReference>
<name>A0A2I0JA87_PUNGR</name>
<dbReference type="AlphaFoldDB" id="A0A2I0JA87"/>
<sequence>MVYFSGCFFIFAIKAYVLQEQGNLLELVDPSLGSNYSEEEAMRMLNLALLCTNPSPTLRPPMSSVVSMLEGKIAIQAPLVKRNTMNPDPRFRAFERLSRDSQTNVSLFSQDSQQVPGSMSMEGPWVDSSVSLPTTNTSDLFTLPTKLIHRSIMFLLLTLQNHGRCENASCFWISGLCKATVVSIGNLIKGNLNSPENLLGLVFLNLRLFHALWVAFFGIRDGRFCIEALGRETDLLPIAISRQDLSIDCIHVVLLSMPESEYNQKLAAALCFFPFLTFSVKDHFVLRIKPLPIELARVTSVFEKS</sequence>
<dbReference type="PANTHER" id="PTHR48006">
    <property type="entry name" value="LEUCINE-RICH REPEAT-CONTAINING PROTEIN DDB_G0281931-RELATED"/>
    <property type="match status" value="1"/>
</dbReference>
<proteinExistence type="predicted"/>
<dbReference type="PANTHER" id="PTHR48006:SF60">
    <property type="entry name" value="PROTEIN KINASE DOMAIN-CONTAINING PROTEIN"/>
    <property type="match status" value="1"/>
</dbReference>
<reference evidence="2 3" key="1">
    <citation type="submission" date="2017-11" db="EMBL/GenBank/DDBJ databases">
        <title>De-novo sequencing of pomegranate (Punica granatum L.) genome.</title>
        <authorList>
            <person name="Akparov Z."/>
            <person name="Amiraslanov A."/>
            <person name="Hajiyeva S."/>
            <person name="Abbasov M."/>
            <person name="Kaur K."/>
            <person name="Hamwieh A."/>
            <person name="Solovyev V."/>
            <person name="Salamov A."/>
            <person name="Braich B."/>
            <person name="Kosarev P."/>
            <person name="Mahmoud A."/>
            <person name="Hajiyev E."/>
            <person name="Babayeva S."/>
            <person name="Izzatullayeva V."/>
            <person name="Mammadov A."/>
            <person name="Mammadov A."/>
            <person name="Sharifova S."/>
            <person name="Ojaghi J."/>
            <person name="Eynullazada K."/>
            <person name="Bayramov B."/>
            <person name="Abdulazimova A."/>
            <person name="Shahmuradov I."/>
        </authorList>
    </citation>
    <scope>NUCLEOTIDE SEQUENCE [LARGE SCALE GENOMIC DNA]</scope>
    <source>
        <strain evidence="3">cv. AG2017</strain>
        <tissue evidence="2">Leaf</tissue>
    </source>
</reference>
<comment type="subcellular location">
    <subcellularLocation>
        <location evidence="1">Membrane</location>
        <topology evidence="1">Single-pass type I membrane protein</topology>
    </subcellularLocation>
</comment>
<dbReference type="EMBL" id="PGOL01001897">
    <property type="protein sequence ID" value="PKI52780.1"/>
    <property type="molecule type" value="Genomic_DNA"/>
</dbReference>
<dbReference type="STRING" id="22663.A0A2I0JA87"/>
<dbReference type="Gene3D" id="1.10.510.10">
    <property type="entry name" value="Transferase(Phosphotransferase) domain 1"/>
    <property type="match status" value="1"/>
</dbReference>
<evidence type="ECO:0000256" key="1">
    <source>
        <dbReference type="ARBA" id="ARBA00004479"/>
    </source>
</evidence>
<dbReference type="Proteomes" id="UP000233551">
    <property type="component" value="Unassembled WGS sequence"/>
</dbReference>
<gene>
    <name evidence="2" type="ORF">CRG98_026855</name>
</gene>